<evidence type="ECO:0008006" key="3">
    <source>
        <dbReference type="Google" id="ProtNLM"/>
    </source>
</evidence>
<proteinExistence type="predicted"/>
<dbReference type="AlphaFoldDB" id="A0AAV3X7D8"/>
<name>A0AAV3X7D8_9CYAN</name>
<evidence type="ECO:0000313" key="2">
    <source>
        <dbReference type="Proteomes" id="UP001050975"/>
    </source>
</evidence>
<protein>
    <recommendedName>
        <fullName evidence="3">DUF2997 domain-containing protein</fullName>
    </recommendedName>
</protein>
<reference evidence="1" key="1">
    <citation type="submission" date="2019-10" db="EMBL/GenBank/DDBJ databases">
        <title>Draft genome sequece of Microseira wollei NIES-4236.</title>
        <authorList>
            <person name="Yamaguchi H."/>
            <person name="Suzuki S."/>
            <person name="Kawachi M."/>
        </authorList>
    </citation>
    <scope>NUCLEOTIDE SEQUENCE</scope>
    <source>
        <strain evidence="1">NIES-4236</strain>
    </source>
</reference>
<evidence type="ECO:0000313" key="1">
    <source>
        <dbReference type="EMBL" id="GET37715.1"/>
    </source>
</evidence>
<gene>
    <name evidence="1" type="ORF">MiSe_24690</name>
</gene>
<organism evidence="1 2">
    <name type="scientific">Microseira wollei NIES-4236</name>
    <dbReference type="NCBI Taxonomy" id="2530354"/>
    <lineage>
        <taxon>Bacteria</taxon>
        <taxon>Bacillati</taxon>
        <taxon>Cyanobacteriota</taxon>
        <taxon>Cyanophyceae</taxon>
        <taxon>Oscillatoriophycideae</taxon>
        <taxon>Aerosakkonematales</taxon>
        <taxon>Aerosakkonemataceae</taxon>
        <taxon>Microseira</taxon>
    </lineage>
</organism>
<comment type="caution">
    <text evidence="1">The sequence shown here is derived from an EMBL/GenBank/DDBJ whole genome shotgun (WGS) entry which is preliminary data.</text>
</comment>
<accession>A0AAV3X7D8</accession>
<dbReference type="Proteomes" id="UP001050975">
    <property type="component" value="Unassembled WGS sequence"/>
</dbReference>
<sequence>MSQPIQIKITQSKGQPLKVEVFNMIGESCTELTAPLHQLGVTQTQLKDEYFEEPIPVKPTTDINL</sequence>
<dbReference type="EMBL" id="BLAY01000033">
    <property type="protein sequence ID" value="GET37715.1"/>
    <property type="molecule type" value="Genomic_DNA"/>
</dbReference>
<keyword evidence="2" id="KW-1185">Reference proteome</keyword>
<dbReference type="RefSeq" id="WP_226579663.1">
    <property type="nucleotide sequence ID" value="NZ_BLAY01000033.1"/>
</dbReference>